<keyword evidence="3" id="KW-1185">Reference proteome</keyword>
<dbReference type="InterPro" id="IPR040614">
    <property type="entry name" value="VCH_CASS14"/>
</dbReference>
<reference evidence="2" key="1">
    <citation type="journal article" date="2014" name="Int. J. Syst. Evol. Microbiol.">
        <title>Complete genome sequence of Corynebacterium casei LMG S-19264T (=DSM 44701T), isolated from a smear-ripened cheese.</title>
        <authorList>
            <consortium name="US DOE Joint Genome Institute (JGI-PGF)"/>
            <person name="Walter F."/>
            <person name="Albersmeier A."/>
            <person name="Kalinowski J."/>
            <person name="Ruckert C."/>
        </authorList>
    </citation>
    <scope>NUCLEOTIDE SEQUENCE</scope>
    <source>
        <strain evidence="2">CGMCC 1.15367</strain>
    </source>
</reference>
<dbReference type="AlphaFoldDB" id="A0A917E4E4"/>
<sequence>MPITAQDVKTLQEYASGVMGRADHHAGQVKAIALALLGGIIWRAEAGSIEIKQYDGSLANVLWFEVGNSRYAVAYNHKTEKIEVRNRTQSGPMLHAFDNQTPVADVEAMFASL</sequence>
<comment type="caution">
    <text evidence="2">The sequence shown here is derived from an EMBL/GenBank/DDBJ whole genome shotgun (WGS) entry which is preliminary data.</text>
</comment>
<feature type="domain" description="Integron cassette protein VCH-CASS1 chain" evidence="1">
    <location>
        <begin position="11"/>
        <end position="104"/>
    </location>
</feature>
<dbReference type="Proteomes" id="UP000644699">
    <property type="component" value="Unassembled WGS sequence"/>
</dbReference>
<evidence type="ECO:0000259" key="1">
    <source>
        <dbReference type="Pfam" id="PF18315"/>
    </source>
</evidence>
<organism evidence="2 3">
    <name type="scientific">Aureimonas endophytica</name>
    <dbReference type="NCBI Taxonomy" id="2027858"/>
    <lineage>
        <taxon>Bacteria</taxon>
        <taxon>Pseudomonadati</taxon>
        <taxon>Pseudomonadota</taxon>
        <taxon>Alphaproteobacteria</taxon>
        <taxon>Hyphomicrobiales</taxon>
        <taxon>Aurantimonadaceae</taxon>
        <taxon>Aureimonas</taxon>
    </lineage>
</organism>
<reference evidence="2" key="2">
    <citation type="submission" date="2020-09" db="EMBL/GenBank/DDBJ databases">
        <authorList>
            <person name="Sun Q."/>
            <person name="Zhou Y."/>
        </authorList>
    </citation>
    <scope>NUCLEOTIDE SEQUENCE</scope>
    <source>
        <strain evidence="2">CGMCC 1.15367</strain>
    </source>
</reference>
<gene>
    <name evidence="2" type="ORF">GCM10011390_21810</name>
</gene>
<accession>A0A917E4E4</accession>
<dbReference type="Gene3D" id="3.30.920.70">
    <property type="match status" value="1"/>
</dbReference>
<dbReference type="RefSeq" id="WP_188908359.1">
    <property type="nucleotide sequence ID" value="NZ_BMIQ01000003.1"/>
</dbReference>
<name>A0A917E4E4_9HYPH</name>
<protein>
    <recommendedName>
        <fullName evidence="1">Integron cassette protein VCH-CASS1 chain domain-containing protein</fullName>
    </recommendedName>
</protein>
<dbReference type="Pfam" id="PF18315">
    <property type="entry name" value="VCH_CASS14"/>
    <property type="match status" value="1"/>
</dbReference>
<evidence type="ECO:0000313" key="3">
    <source>
        <dbReference type="Proteomes" id="UP000644699"/>
    </source>
</evidence>
<evidence type="ECO:0000313" key="2">
    <source>
        <dbReference type="EMBL" id="GGE02558.1"/>
    </source>
</evidence>
<dbReference type="EMBL" id="BMIQ01000003">
    <property type="protein sequence ID" value="GGE02558.1"/>
    <property type="molecule type" value="Genomic_DNA"/>
</dbReference>
<proteinExistence type="predicted"/>